<evidence type="ECO:0000259" key="4">
    <source>
        <dbReference type="SMART" id="SM00563"/>
    </source>
</evidence>
<dbReference type="SMART" id="SM00563">
    <property type="entry name" value="PlsC"/>
    <property type="match status" value="1"/>
</dbReference>
<keyword evidence="2 5" id="KW-0808">Transferase</keyword>
<evidence type="ECO:0000256" key="1">
    <source>
        <dbReference type="ARBA" id="ARBA00005189"/>
    </source>
</evidence>
<dbReference type="SUPFAM" id="SSF69593">
    <property type="entry name" value="Glycerol-3-phosphate (1)-acyltransferase"/>
    <property type="match status" value="1"/>
</dbReference>
<comment type="caution">
    <text evidence="5">The sequence shown here is derived from an EMBL/GenBank/DDBJ whole genome shotgun (WGS) entry which is preliminary data.</text>
</comment>
<dbReference type="PANTHER" id="PTHR10434:SF9">
    <property type="entry name" value="PHOSPHOLIPID_GLYCEROL ACYLTRANSFERASE DOMAIN-CONTAINING PROTEIN"/>
    <property type="match status" value="1"/>
</dbReference>
<keyword evidence="3 5" id="KW-0012">Acyltransferase</keyword>
<comment type="pathway">
    <text evidence="1">Lipid metabolism.</text>
</comment>
<evidence type="ECO:0000313" key="6">
    <source>
        <dbReference type="Proteomes" id="UP000251835"/>
    </source>
</evidence>
<dbReference type="PANTHER" id="PTHR10434">
    <property type="entry name" value="1-ACYL-SN-GLYCEROL-3-PHOSPHATE ACYLTRANSFERASE"/>
    <property type="match status" value="1"/>
</dbReference>
<dbReference type="AlphaFoldDB" id="A0A7L4UPK5"/>
<feature type="domain" description="Phospholipid/glycerol acyltransferase" evidence="4">
    <location>
        <begin position="28"/>
        <end position="140"/>
    </location>
</feature>
<evidence type="ECO:0000256" key="2">
    <source>
        <dbReference type="ARBA" id="ARBA00022679"/>
    </source>
</evidence>
<accession>A0A7L4UPK5</accession>
<evidence type="ECO:0000313" key="5">
    <source>
        <dbReference type="EMBL" id="PVX50736.1"/>
    </source>
</evidence>
<dbReference type="EMBL" id="QENZ01000004">
    <property type="protein sequence ID" value="PVX50736.1"/>
    <property type="molecule type" value="Genomic_DNA"/>
</dbReference>
<dbReference type="Proteomes" id="UP000251835">
    <property type="component" value="Unassembled WGS sequence"/>
</dbReference>
<keyword evidence="6" id="KW-1185">Reference proteome</keyword>
<dbReference type="GO" id="GO:0006654">
    <property type="term" value="P:phosphatidic acid biosynthetic process"/>
    <property type="evidence" value="ECO:0007669"/>
    <property type="project" value="TreeGrafter"/>
</dbReference>
<proteinExistence type="predicted"/>
<dbReference type="InterPro" id="IPR002123">
    <property type="entry name" value="Plipid/glycerol_acylTrfase"/>
</dbReference>
<dbReference type="Pfam" id="PF01553">
    <property type="entry name" value="Acyltransferase"/>
    <property type="match status" value="1"/>
</dbReference>
<sequence>MTAWIAKLFLKLNGWKFDKKMPEVKKAVILSVPHTSNWDFVWGKLSFLAYHIDTYIFLKKELFFFPLNLIFRALNVLPIDRTEPAEMIKRVVREFDDNERFYLCITPEGTRSRREKWPRGFYYIAAKAKVPIYLGRIDYKKKELSLGELFYPTGNIEKDVRYIKSTYRDITAKHPEKFSLGADA</sequence>
<gene>
    <name evidence="5" type="ORF">C7377_1052</name>
</gene>
<dbReference type="RefSeq" id="WP_116496635.1">
    <property type="nucleotide sequence ID" value="NZ_QENZ01000004.1"/>
</dbReference>
<reference evidence="5 6" key="1">
    <citation type="submission" date="2018-05" db="EMBL/GenBank/DDBJ databases">
        <title>Genomic Encyclopedia of Type Strains, Phase IV (KMG-IV): sequencing the most valuable type-strain genomes for metagenomic binning, comparative biology and taxonomic classification.</title>
        <authorList>
            <person name="Goeker M."/>
        </authorList>
    </citation>
    <scope>NUCLEOTIDE SEQUENCE [LARGE SCALE GENOMIC DNA]</scope>
    <source>
        <strain evidence="5 6">DSM 28579</strain>
    </source>
</reference>
<name>A0A7L4UPK5_BALHA</name>
<protein>
    <submittedName>
        <fullName evidence="5">Acyltransferase-like protein</fullName>
    </submittedName>
</protein>
<organism evidence="5 6">
    <name type="scientific">Balneicella halophila</name>
    <dbReference type="NCBI Taxonomy" id="1537566"/>
    <lineage>
        <taxon>Bacteria</taxon>
        <taxon>Pseudomonadati</taxon>
        <taxon>Bacteroidota</taxon>
        <taxon>Bacteroidia</taxon>
        <taxon>Bacteroidales</taxon>
        <taxon>Balneicellaceae</taxon>
        <taxon>Balneicella</taxon>
    </lineage>
</organism>
<dbReference type="GO" id="GO:0003841">
    <property type="term" value="F:1-acylglycerol-3-phosphate O-acyltransferase activity"/>
    <property type="evidence" value="ECO:0007669"/>
    <property type="project" value="TreeGrafter"/>
</dbReference>
<dbReference type="OrthoDB" id="9796839at2"/>
<evidence type="ECO:0000256" key="3">
    <source>
        <dbReference type="ARBA" id="ARBA00023315"/>
    </source>
</evidence>